<sequence length="302" mass="31869">MQRPLTLILLLALPWAAMSQDIFQAIADAGASQFAQLIQSDPETKAVYTSGRVRTVFAPADVPSLRRRSLSLEEQRKAILHASDDEGDICSYRTLPGKKVRTLDSSANLAGHAQSVVTDARQNTAGLFKVASGLGATVNAIRGDIPFTGGLIHIVDNYFTIPQLLSSTCQITGQTTFASLLSSANLTNSLDNAPLTTFFVPSNAALAAAGLSAPGPETAAILAEHVVPNAAAYLPDLQDGLALPNQNGNALTISVKAGEYFVGNAKIVQANQILANGVAHVIDKASLLKPTNEPRKMRRDLC</sequence>
<dbReference type="GO" id="GO:0000329">
    <property type="term" value="C:fungal-type vacuole membrane"/>
    <property type="evidence" value="ECO:0007669"/>
    <property type="project" value="TreeGrafter"/>
</dbReference>
<evidence type="ECO:0000256" key="1">
    <source>
        <dbReference type="SAM" id="SignalP"/>
    </source>
</evidence>
<dbReference type="AlphaFoldDB" id="A0AAN6PAN6"/>
<proteinExistence type="predicted"/>
<keyword evidence="1" id="KW-0732">Signal</keyword>
<keyword evidence="4" id="KW-1185">Reference proteome</keyword>
<accession>A0AAN6PAN6</accession>
<feature type="signal peptide" evidence="1">
    <location>
        <begin position="1"/>
        <end position="19"/>
    </location>
</feature>
<reference evidence="4" key="1">
    <citation type="journal article" date="2023" name="Mol. Phylogenet. Evol.">
        <title>Genome-scale phylogeny and comparative genomics of the fungal order Sordariales.</title>
        <authorList>
            <person name="Hensen N."/>
            <person name="Bonometti L."/>
            <person name="Westerberg I."/>
            <person name="Brannstrom I.O."/>
            <person name="Guillou S."/>
            <person name="Cros-Aarteil S."/>
            <person name="Calhoun S."/>
            <person name="Haridas S."/>
            <person name="Kuo A."/>
            <person name="Mondo S."/>
            <person name="Pangilinan J."/>
            <person name="Riley R."/>
            <person name="LaButti K."/>
            <person name="Andreopoulos B."/>
            <person name="Lipzen A."/>
            <person name="Chen C."/>
            <person name="Yan M."/>
            <person name="Daum C."/>
            <person name="Ng V."/>
            <person name="Clum A."/>
            <person name="Steindorff A."/>
            <person name="Ohm R.A."/>
            <person name="Martin F."/>
            <person name="Silar P."/>
            <person name="Natvig D.O."/>
            <person name="Lalanne C."/>
            <person name="Gautier V."/>
            <person name="Ament-Velasquez S.L."/>
            <person name="Kruys A."/>
            <person name="Hutchinson M.I."/>
            <person name="Powell A.J."/>
            <person name="Barry K."/>
            <person name="Miller A.N."/>
            <person name="Grigoriev I.V."/>
            <person name="Debuchy R."/>
            <person name="Gladieux P."/>
            <person name="Hiltunen Thoren M."/>
            <person name="Johannesson H."/>
        </authorList>
    </citation>
    <scope>NUCLEOTIDE SEQUENCE [LARGE SCALE GENOMIC DNA]</scope>
    <source>
        <strain evidence="4">CBS 284.82</strain>
    </source>
</reference>
<dbReference type="PANTHER" id="PTHR10900">
    <property type="entry name" value="PERIOSTIN-RELATED"/>
    <property type="match status" value="1"/>
</dbReference>
<dbReference type="PROSITE" id="PS50213">
    <property type="entry name" value="FAS1"/>
    <property type="match status" value="1"/>
</dbReference>
<dbReference type="InterPro" id="IPR000782">
    <property type="entry name" value="FAS1_domain"/>
</dbReference>
<evidence type="ECO:0000313" key="3">
    <source>
        <dbReference type="EMBL" id="KAK4032826.1"/>
    </source>
</evidence>
<dbReference type="InterPro" id="IPR050904">
    <property type="entry name" value="Adhesion/Biosynth-related"/>
</dbReference>
<feature type="chain" id="PRO_5042887468" evidence="1">
    <location>
        <begin position="20"/>
        <end position="302"/>
    </location>
</feature>
<feature type="domain" description="FAS1" evidence="2">
    <location>
        <begin position="161"/>
        <end position="286"/>
    </location>
</feature>
<name>A0AAN6PAN6_9PEZI</name>
<dbReference type="GO" id="GO:0016236">
    <property type="term" value="P:macroautophagy"/>
    <property type="evidence" value="ECO:0007669"/>
    <property type="project" value="TreeGrafter"/>
</dbReference>
<dbReference type="Proteomes" id="UP001303115">
    <property type="component" value="Unassembled WGS sequence"/>
</dbReference>
<gene>
    <name evidence="3" type="ORF">C8A01DRAFT_20152</name>
</gene>
<dbReference type="SUPFAM" id="SSF82153">
    <property type="entry name" value="FAS1 domain"/>
    <property type="match status" value="2"/>
</dbReference>
<dbReference type="Pfam" id="PF02469">
    <property type="entry name" value="Fasciclin"/>
    <property type="match status" value="1"/>
</dbReference>
<evidence type="ECO:0000313" key="4">
    <source>
        <dbReference type="Proteomes" id="UP001303115"/>
    </source>
</evidence>
<dbReference type="Gene3D" id="2.30.180.10">
    <property type="entry name" value="FAS1 domain"/>
    <property type="match status" value="2"/>
</dbReference>
<evidence type="ECO:0000259" key="2">
    <source>
        <dbReference type="PROSITE" id="PS50213"/>
    </source>
</evidence>
<dbReference type="PANTHER" id="PTHR10900:SF77">
    <property type="entry name" value="FI19380P1"/>
    <property type="match status" value="1"/>
</dbReference>
<dbReference type="InterPro" id="IPR036378">
    <property type="entry name" value="FAS1_dom_sf"/>
</dbReference>
<dbReference type="SMART" id="SM00554">
    <property type="entry name" value="FAS1"/>
    <property type="match status" value="2"/>
</dbReference>
<comment type="caution">
    <text evidence="3">The sequence shown here is derived from an EMBL/GenBank/DDBJ whole genome shotgun (WGS) entry which is preliminary data.</text>
</comment>
<organism evidence="3 4">
    <name type="scientific">Parachaetomium inaequale</name>
    <dbReference type="NCBI Taxonomy" id="2588326"/>
    <lineage>
        <taxon>Eukaryota</taxon>
        <taxon>Fungi</taxon>
        <taxon>Dikarya</taxon>
        <taxon>Ascomycota</taxon>
        <taxon>Pezizomycotina</taxon>
        <taxon>Sordariomycetes</taxon>
        <taxon>Sordariomycetidae</taxon>
        <taxon>Sordariales</taxon>
        <taxon>Chaetomiaceae</taxon>
        <taxon>Parachaetomium</taxon>
    </lineage>
</organism>
<protein>
    <submittedName>
        <fullName evidence="3">FAS1 domain-containing protein</fullName>
    </submittedName>
</protein>
<dbReference type="EMBL" id="MU854572">
    <property type="protein sequence ID" value="KAK4032826.1"/>
    <property type="molecule type" value="Genomic_DNA"/>
</dbReference>